<reference evidence="1" key="1">
    <citation type="journal article" date="2021" name="Proc. Natl. Acad. Sci. U.S.A.">
        <title>A Catalog of Tens of Thousands of Viruses from Human Metagenomes Reveals Hidden Associations with Chronic Diseases.</title>
        <authorList>
            <person name="Tisza M.J."/>
            <person name="Buck C.B."/>
        </authorList>
    </citation>
    <scope>NUCLEOTIDE SEQUENCE</scope>
    <source>
        <strain evidence="1">Ct4s49</strain>
    </source>
</reference>
<protein>
    <submittedName>
        <fullName evidence="1">Uncharacterized protein</fullName>
    </submittedName>
</protein>
<sequence length="30" mass="3594">MNQFICSIFTKTDRTFAFLLIKKQAIKHHL</sequence>
<dbReference type="EMBL" id="BK014699">
    <property type="protein sequence ID" value="DAD68317.1"/>
    <property type="molecule type" value="Genomic_DNA"/>
</dbReference>
<proteinExistence type="predicted"/>
<organism evidence="1">
    <name type="scientific">Podoviridae sp. ct4s49</name>
    <dbReference type="NCBI Taxonomy" id="2823555"/>
    <lineage>
        <taxon>Viruses</taxon>
        <taxon>Duplodnaviria</taxon>
        <taxon>Heunggongvirae</taxon>
        <taxon>Uroviricota</taxon>
        <taxon>Caudoviricetes</taxon>
    </lineage>
</organism>
<name>A0A8S5LE58_9CAUD</name>
<accession>A0A8S5LE58</accession>
<evidence type="ECO:0000313" key="1">
    <source>
        <dbReference type="EMBL" id="DAD68317.1"/>
    </source>
</evidence>